<evidence type="ECO:0000256" key="1">
    <source>
        <dbReference type="SAM" id="SignalP"/>
    </source>
</evidence>
<keyword evidence="3" id="KW-1185">Reference proteome</keyword>
<dbReference type="Gene3D" id="3.40.50.1820">
    <property type="entry name" value="alpha/beta hydrolase"/>
    <property type="match status" value="1"/>
</dbReference>
<reference evidence="2 3" key="1">
    <citation type="submission" date="2024-09" db="EMBL/GenBank/DDBJ databases">
        <title>The Natural Products Discovery Center: Release of the First 8490 Sequenced Strains for Exploring Actinobacteria Biosynthetic Diversity.</title>
        <authorList>
            <person name="Kalkreuter E."/>
            <person name="Kautsar S.A."/>
            <person name="Yang D."/>
            <person name="Bader C.D."/>
            <person name="Teijaro C.N."/>
            <person name="Fluegel L."/>
            <person name="Davis C.M."/>
            <person name="Simpson J.R."/>
            <person name="Lauterbach L."/>
            <person name="Steele A.D."/>
            <person name="Gui C."/>
            <person name="Meng S."/>
            <person name="Li G."/>
            <person name="Viehrig K."/>
            <person name="Ye F."/>
            <person name="Su P."/>
            <person name="Kiefer A.F."/>
            <person name="Nichols A."/>
            <person name="Cepeda A.J."/>
            <person name="Yan W."/>
            <person name="Fan B."/>
            <person name="Jiang Y."/>
            <person name="Adhikari A."/>
            <person name="Zheng C.-J."/>
            <person name="Schuster L."/>
            <person name="Cowan T.M."/>
            <person name="Smanski M.J."/>
            <person name="Chevrette M.G."/>
            <person name="De Carvalho L.P.S."/>
            <person name="Shen B."/>
        </authorList>
    </citation>
    <scope>NUCLEOTIDE SEQUENCE [LARGE SCALE GENOMIC DNA]</scope>
    <source>
        <strain evidence="2 3">NPDC058348</strain>
    </source>
</reference>
<name>A0ABW6FID1_9ACTN</name>
<accession>A0ABW6FID1</accession>
<dbReference type="InterPro" id="IPR029058">
    <property type="entry name" value="AB_hydrolase_fold"/>
</dbReference>
<dbReference type="PANTHER" id="PTHR48098:SF1">
    <property type="entry name" value="DIACYLGLYCEROL ACYLTRANSFERASE_MYCOLYLTRANSFERASE AG85A"/>
    <property type="match status" value="1"/>
</dbReference>
<dbReference type="PANTHER" id="PTHR48098">
    <property type="entry name" value="ENTEROCHELIN ESTERASE-RELATED"/>
    <property type="match status" value="1"/>
</dbReference>
<evidence type="ECO:0000313" key="3">
    <source>
        <dbReference type="Proteomes" id="UP001598448"/>
    </source>
</evidence>
<feature type="chain" id="PRO_5045301223" evidence="1">
    <location>
        <begin position="28"/>
        <end position="401"/>
    </location>
</feature>
<dbReference type="SUPFAM" id="SSF53474">
    <property type="entry name" value="alpha/beta-Hydrolases"/>
    <property type="match status" value="1"/>
</dbReference>
<sequence length="401" mass="41892">MTFLRFTTVGAAFTLAALTGTTGAAHADVPATTPASTASAVSASAVPAFTDGYGLTVVPGSTEVHSPTDFTITVTTKQLSGKHKIRILLPAGYDADPGRRWPVTYFLHGGGGTVNDVAAAPALHSDSMITVVPDGGLKGWYADWLMQNTAEGAANWETFHLTQVVPFVDANLRTRADRAHRAVVGLSMGGYGALHYAEARPDLFGHVAALSGGIDFGMPQIRAAVLATELNLTGAWCAVSSSSSSSGSGTCTGFGPYVDSDAIFGSPYPFFNADRVWKAVDPAAPANLAKLSGTGITLYTGNNDIIDVHTEAASKTVKARLDRLGIPSRLVNYGNGASLAPSCDGGHNYGCWAPAFADYVPRCCHRPSLPHPRRGMGKAHLTWARKSNPVPKGRSAMTESS</sequence>
<dbReference type="EMBL" id="JBHXIJ010000026">
    <property type="protein sequence ID" value="MFD5098627.1"/>
    <property type="molecule type" value="Genomic_DNA"/>
</dbReference>
<feature type="non-terminal residue" evidence="2">
    <location>
        <position position="401"/>
    </location>
</feature>
<dbReference type="InterPro" id="IPR000801">
    <property type="entry name" value="Esterase-like"/>
</dbReference>
<protein>
    <submittedName>
        <fullName evidence="2">Alpha/beta hydrolase</fullName>
    </submittedName>
</protein>
<dbReference type="Pfam" id="PF00756">
    <property type="entry name" value="Esterase"/>
    <property type="match status" value="1"/>
</dbReference>
<comment type="caution">
    <text evidence="2">The sequence shown here is derived from an EMBL/GenBank/DDBJ whole genome shotgun (WGS) entry which is preliminary data.</text>
</comment>
<gene>
    <name evidence="2" type="ORF">ACFWJN_06565</name>
</gene>
<feature type="signal peptide" evidence="1">
    <location>
        <begin position="1"/>
        <end position="27"/>
    </location>
</feature>
<dbReference type="InterPro" id="IPR050583">
    <property type="entry name" value="Mycobacterial_A85_antigen"/>
</dbReference>
<proteinExistence type="predicted"/>
<organism evidence="2 3">
    <name type="scientific">Streptomyces albidochromogenes</name>
    <dbReference type="NCBI Taxonomy" id="329524"/>
    <lineage>
        <taxon>Bacteria</taxon>
        <taxon>Bacillati</taxon>
        <taxon>Actinomycetota</taxon>
        <taxon>Actinomycetes</taxon>
        <taxon>Kitasatosporales</taxon>
        <taxon>Streptomycetaceae</taxon>
        <taxon>Streptomyces</taxon>
    </lineage>
</organism>
<evidence type="ECO:0000313" key="2">
    <source>
        <dbReference type="EMBL" id="MFD5098627.1"/>
    </source>
</evidence>
<dbReference type="GO" id="GO:0016787">
    <property type="term" value="F:hydrolase activity"/>
    <property type="evidence" value="ECO:0007669"/>
    <property type="project" value="UniProtKB-KW"/>
</dbReference>
<keyword evidence="2" id="KW-0378">Hydrolase</keyword>
<keyword evidence="1" id="KW-0732">Signal</keyword>
<dbReference type="RefSeq" id="WP_386709884.1">
    <property type="nucleotide sequence ID" value="NZ_JBHXIJ010000026.1"/>
</dbReference>
<dbReference type="Proteomes" id="UP001598448">
    <property type="component" value="Unassembled WGS sequence"/>
</dbReference>